<dbReference type="GO" id="GO:0046872">
    <property type="term" value="F:metal ion binding"/>
    <property type="evidence" value="ECO:0007669"/>
    <property type="project" value="InterPro"/>
</dbReference>
<dbReference type="PANTHER" id="PTHR45867:SF3">
    <property type="entry name" value="ACID PHOSPHATASE TYPE 7"/>
    <property type="match status" value="1"/>
</dbReference>
<feature type="chain" id="PRO_5008580739" description="Purple acid phosphatase N-terminal domain-containing protein" evidence="1">
    <location>
        <begin position="18"/>
        <end position="126"/>
    </location>
</feature>
<accession>A0A1B6CWV1</accession>
<feature type="signal peptide" evidence="1">
    <location>
        <begin position="1"/>
        <end position="17"/>
    </location>
</feature>
<evidence type="ECO:0000256" key="1">
    <source>
        <dbReference type="SAM" id="SignalP"/>
    </source>
</evidence>
<sequence>MMKINYFLLFLIGSVTAQYNTDLSNKASSNEGNDDLYTDIFFLQPEQVHLSFGESVSDIVVTWTTWNATDSVVEYGIGGLVLRADGKTTLFIDGGKKKRQQFIHRVTLSNLLPKQRYVYHCGSDMG</sequence>
<dbReference type="Pfam" id="PF16656">
    <property type="entry name" value="Pur_ac_phosph_N"/>
    <property type="match status" value="1"/>
</dbReference>
<name>A0A1B6CWV1_9HEMI</name>
<feature type="domain" description="Purple acid phosphatase N-terminal" evidence="2">
    <location>
        <begin position="45"/>
        <end position="124"/>
    </location>
</feature>
<protein>
    <recommendedName>
        <fullName evidence="2">Purple acid phosphatase N-terminal domain-containing protein</fullName>
    </recommendedName>
</protein>
<dbReference type="InterPro" id="IPR015914">
    <property type="entry name" value="PAPs_N"/>
</dbReference>
<dbReference type="PANTHER" id="PTHR45867">
    <property type="entry name" value="PURPLE ACID PHOSPHATASE"/>
    <property type="match status" value="1"/>
</dbReference>
<keyword evidence="1" id="KW-0732">Signal</keyword>
<organism evidence="3">
    <name type="scientific">Clastoptera arizonana</name>
    <name type="common">Arizona spittle bug</name>
    <dbReference type="NCBI Taxonomy" id="38151"/>
    <lineage>
        <taxon>Eukaryota</taxon>
        <taxon>Metazoa</taxon>
        <taxon>Ecdysozoa</taxon>
        <taxon>Arthropoda</taxon>
        <taxon>Hexapoda</taxon>
        <taxon>Insecta</taxon>
        <taxon>Pterygota</taxon>
        <taxon>Neoptera</taxon>
        <taxon>Paraneoptera</taxon>
        <taxon>Hemiptera</taxon>
        <taxon>Auchenorrhyncha</taxon>
        <taxon>Cercopoidea</taxon>
        <taxon>Clastopteridae</taxon>
        <taxon>Clastoptera</taxon>
    </lineage>
</organism>
<proteinExistence type="predicted"/>
<dbReference type="InterPro" id="IPR008963">
    <property type="entry name" value="Purple_acid_Pase-like_N"/>
</dbReference>
<feature type="non-terminal residue" evidence="3">
    <location>
        <position position="126"/>
    </location>
</feature>
<dbReference type="AlphaFoldDB" id="A0A1B6CWV1"/>
<reference evidence="3" key="1">
    <citation type="submission" date="2015-12" db="EMBL/GenBank/DDBJ databases">
        <title>De novo transcriptome assembly of four potential Pierce s Disease insect vectors from Arizona vineyards.</title>
        <authorList>
            <person name="Tassone E.E."/>
        </authorList>
    </citation>
    <scope>NUCLEOTIDE SEQUENCE</scope>
</reference>
<dbReference type="SUPFAM" id="SSF49363">
    <property type="entry name" value="Purple acid phosphatase, N-terminal domain"/>
    <property type="match status" value="1"/>
</dbReference>
<gene>
    <name evidence="3" type="ORF">g.10195</name>
</gene>
<evidence type="ECO:0000313" key="3">
    <source>
        <dbReference type="EMBL" id="JAS17894.1"/>
    </source>
</evidence>
<evidence type="ECO:0000259" key="2">
    <source>
        <dbReference type="Pfam" id="PF16656"/>
    </source>
</evidence>
<dbReference type="GO" id="GO:0003993">
    <property type="term" value="F:acid phosphatase activity"/>
    <property type="evidence" value="ECO:0007669"/>
    <property type="project" value="InterPro"/>
</dbReference>
<dbReference type="Gene3D" id="2.60.40.380">
    <property type="entry name" value="Purple acid phosphatase-like, N-terminal"/>
    <property type="match status" value="1"/>
</dbReference>
<dbReference type="EMBL" id="GEDC01019404">
    <property type="protein sequence ID" value="JAS17894.1"/>
    <property type="molecule type" value="Transcribed_RNA"/>
</dbReference>